<evidence type="ECO:0000256" key="5">
    <source>
        <dbReference type="SAM" id="SignalP"/>
    </source>
</evidence>
<dbReference type="GO" id="GO:0020037">
    <property type="term" value="F:heme binding"/>
    <property type="evidence" value="ECO:0007669"/>
    <property type="project" value="InterPro"/>
</dbReference>
<dbReference type="GO" id="GO:0004601">
    <property type="term" value="F:peroxidase activity"/>
    <property type="evidence" value="ECO:0007669"/>
    <property type="project" value="UniProtKB-KW"/>
</dbReference>
<dbReference type="PANTHER" id="PTHR11475:SF4">
    <property type="entry name" value="CHORION PEROXIDASE"/>
    <property type="match status" value="1"/>
</dbReference>
<evidence type="ECO:0000256" key="1">
    <source>
        <dbReference type="ARBA" id="ARBA00004613"/>
    </source>
</evidence>
<keyword evidence="5" id="KW-0732">Signal</keyword>
<evidence type="ECO:0000256" key="2">
    <source>
        <dbReference type="ARBA" id="ARBA00022525"/>
    </source>
</evidence>
<dbReference type="InterPro" id="IPR019791">
    <property type="entry name" value="Haem_peroxidase_animal"/>
</dbReference>
<proteinExistence type="predicted"/>
<accession>A0A9X6NDU5</accession>
<organism evidence="6 7">
    <name type="scientific">Hypsibius exemplaris</name>
    <name type="common">Freshwater tardigrade</name>
    <dbReference type="NCBI Taxonomy" id="2072580"/>
    <lineage>
        <taxon>Eukaryota</taxon>
        <taxon>Metazoa</taxon>
        <taxon>Ecdysozoa</taxon>
        <taxon>Tardigrada</taxon>
        <taxon>Eutardigrada</taxon>
        <taxon>Parachela</taxon>
        <taxon>Hypsibioidea</taxon>
        <taxon>Hypsibiidae</taxon>
        <taxon>Hypsibius</taxon>
    </lineage>
</organism>
<comment type="subcellular location">
    <subcellularLocation>
        <location evidence="1">Secreted</location>
    </subcellularLocation>
</comment>
<feature type="chain" id="PRO_5040968053" description="Chorion peroxidase" evidence="5">
    <location>
        <begin position="20"/>
        <end position="344"/>
    </location>
</feature>
<dbReference type="InterPro" id="IPR037120">
    <property type="entry name" value="Haem_peroxidase_sf_animal"/>
</dbReference>
<dbReference type="InterPro" id="IPR010255">
    <property type="entry name" value="Haem_peroxidase_sf"/>
</dbReference>
<evidence type="ECO:0000256" key="4">
    <source>
        <dbReference type="ARBA" id="ARBA00023180"/>
    </source>
</evidence>
<evidence type="ECO:0000313" key="6">
    <source>
        <dbReference type="EMBL" id="OWA52332.1"/>
    </source>
</evidence>
<sequence length="344" mass="37766">MSLWLLSCLLFAVCKNADAQDVGSRGRPIDSSSRNGNYFQNSPDYWKDDAYGRGWSGWQTASQELQSRIGTVLQKSVMVTADFVEDHFKDAVAKAVKQFDKPDFATTSDTSSAAQSNAFGATGPDALMMAKDALVVEDFASSLSKKIMPDAKSSDARASLGKMDLPPSLNSLMPSAQATTGRKTKTAVFDDEEIRSSRNQPLPSARLVSTTLVGTTVRPASTWTAMFMHFGQFLDHDITAWANVYGVHLKHFRPSPSCNLGYREQVNQQTAYIDGSQIYGTKGNESFFGLPPLRSFDEGGMSVSIPFPQKPRETLLPGIDRMFCLDQTKDKPCFFAGDLRCNVN</sequence>
<evidence type="ECO:0000256" key="3">
    <source>
        <dbReference type="ARBA" id="ARBA00022559"/>
    </source>
</evidence>
<dbReference type="Gene3D" id="1.10.640.10">
    <property type="entry name" value="Haem peroxidase domain superfamily, animal type"/>
    <property type="match status" value="1"/>
</dbReference>
<dbReference type="Pfam" id="PF03098">
    <property type="entry name" value="An_peroxidase"/>
    <property type="match status" value="2"/>
</dbReference>
<dbReference type="OrthoDB" id="823504at2759"/>
<dbReference type="PANTHER" id="PTHR11475">
    <property type="entry name" value="OXIDASE/PEROXIDASE"/>
    <property type="match status" value="1"/>
</dbReference>
<feature type="signal peptide" evidence="5">
    <location>
        <begin position="1"/>
        <end position="19"/>
    </location>
</feature>
<reference evidence="7" key="1">
    <citation type="submission" date="2017-01" db="EMBL/GenBank/DDBJ databases">
        <title>Comparative genomics of anhydrobiosis in the tardigrade Hypsibius dujardini.</title>
        <authorList>
            <person name="Yoshida Y."/>
            <person name="Koutsovoulos G."/>
            <person name="Laetsch D."/>
            <person name="Stevens L."/>
            <person name="Kumar S."/>
            <person name="Horikawa D."/>
            <person name="Ishino K."/>
            <person name="Komine S."/>
            <person name="Tomita M."/>
            <person name="Blaxter M."/>
            <person name="Arakawa K."/>
        </authorList>
    </citation>
    <scope>NUCLEOTIDE SEQUENCE [LARGE SCALE GENOMIC DNA]</scope>
    <source>
        <strain evidence="7">Z151</strain>
    </source>
</reference>
<dbReference type="EMBL" id="MTYJ01000263">
    <property type="protein sequence ID" value="OWA52332.1"/>
    <property type="molecule type" value="Genomic_DNA"/>
</dbReference>
<evidence type="ECO:0000313" key="7">
    <source>
        <dbReference type="Proteomes" id="UP000192578"/>
    </source>
</evidence>
<keyword evidence="2" id="KW-0964">Secreted</keyword>
<gene>
    <name evidence="6" type="ORF">BV898_16787</name>
</gene>
<keyword evidence="7" id="KW-1185">Reference proteome</keyword>
<dbReference type="SUPFAM" id="SSF48113">
    <property type="entry name" value="Heme-dependent peroxidases"/>
    <property type="match status" value="1"/>
</dbReference>
<protein>
    <recommendedName>
        <fullName evidence="8">Chorion peroxidase</fullName>
    </recommendedName>
</protein>
<dbReference type="GO" id="GO:0006979">
    <property type="term" value="P:response to oxidative stress"/>
    <property type="evidence" value="ECO:0007669"/>
    <property type="project" value="InterPro"/>
</dbReference>
<dbReference type="Proteomes" id="UP000192578">
    <property type="component" value="Unassembled WGS sequence"/>
</dbReference>
<keyword evidence="3" id="KW-0575">Peroxidase</keyword>
<dbReference type="PROSITE" id="PS50292">
    <property type="entry name" value="PEROXIDASE_3"/>
    <property type="match status" value="1"/>
</dbReference>
<dbReference type="GO" id="GO:0005576">
    <property type="term" value="C:extracellular region"/>
    <property type="evidence" value="ECO:0007669"/>
    <property type="project" value="UniProtKB-SubCell"/>
</dbReference>
<comment type="caution">
    <text evidence="6">The sequence shown here is derived from an EMBL/GenBank/DDBJ whole genome shotgun (WGS) entry which is preliminary data.</text>
</comment>
<name>A0A9X6NDU5_HYPEX</name>
<feature type="non-terminal residue" evidence="6">
    <location>
        <position position="1"/>
    </location>
</feature>
<dbReference type="AlphaFoldDB" id="A0A9X6NDU5"/>
<evidence type="ECO:0008006" key="8">
    <source>
        <dbReference type="Google" id="ProtNLM"/>
    </source>
</evidence>
<keyword evidence="3" id="KW-0560">Oxidoreductase</keyword>
<keyword evidence="4" id="KW-0325">Glycoprotein</keyword>